<evidence type="ECO:0000313" key="2">
    <source>
        <dbReference type="Proteomes" id="UP000886998"/>
    </source>
</evidence>
<comment type="caution">
    <text evidence="1">The sequence shown here is derived from an EMBL/GenBank/DDBJ whole genome shotgun (WGS) entry which is preliminary data.</text>
</comment>
<proteinExistence type="predicted"/>
<sequence>MYSISWLWGQRGAPEREPLSLLTRFLVCLSGWKFVTAPKVLIWIEQFAYTQLVRQVDAHNTAVLDRYRVKVRVFKIRSQDVMRNVTRNADNVNMDNIVSGDINTTGRLQKELEIFNGARVMFRSIINIEQGPLNGAMSITTEIVWPLLRHDQIYDTDISSVRIDFGRDGIHLIKSQNKYSFQHFEIMEQ</sequence>
<dbReference type="Proteomes" id="UP000886998">
    <property type="component" value="Unassembled WGS sequence"/>
</dbReference>
<organism evidence="1 2">
    <name type="scientific">Trichonephila inaurata madagascariensis</name>
    <dbReference type="NCBI Taxonomy" id="2747483"/>
    <lineage>
        <taxon>Eukaryota</taxon>
        <taxon>Metazoa</taxon>
        <taxon>Ecdysozoa</taxon>
        <taxon>Arthropoda</taxon>
        <taxon>Chelicerata</taxon>
        <taxon>Arachnida</taxon>
        <taxon>Araneae</taxon>
        <taxon>Araneomorphae</taxon>
        <taxon>Entelegynae</taxon>
        <taxon>Araneoidea</taxon>
        <taxon>Nephilidae</taxon>
        <taxon>Trichonephila</taxon>
        <taxon>Trichonephila inaurata</taxon>
    </lineage>
</organism>
<keyword evidence="2" id="KW-1185">Reference proteome</keyword>
<keyword evidence="1" id="KW-0347">Helicase</keyword>
<name>A0A8X6X9I1_9ARAC</name>
<dbReference type="EMBL" id="BMAV01006945">
    <property type="protein sequence ID" value="GFY49303.1"/>
    <property type="molecule type" value="Genomic_DNA"/>
</dbReference>
<dbReference type="AlphaFoldDB" id="A0A8X6X9I1"/>
<protein>
    <submittedName>
        <fullName evidence="1">ATP-dependent DNA helicase</fullName>
    </submittedName>
</protein>
<dbReference type="GO" id="GO:0004386">
    <property type="term" value="F:helicase activity"/>
    <property type="evidence" value="ECO:0007669"/>
    <property type="project" value="UniProtKB-KW"/>
</dbReference>
<keyword evidence="1" id="KW-0067">ATP-binding</keyword>
<evidence type="ECO:0000313" key="1">
    <source>
        <dbReference type="EMBL" id="GFY49303.1"/>
    </source>
</evidence>
<gene>
    <name evidence="1" type="primary">pif1_97</name>
    <name evidence="1" type="ORF">TNIN_51731</name>
</gene>
<dbReference type="OrthoDB" id="416437at2759"/>
<keyword evidence="1" id="KW-0378">Hydrolase</keyword>
<accession>A0A8X6X9I1</accession>
<keyword evidence="1" id="KW-0547">Nucleotide-binding</keyword>
<reference evidence="1" key="1">
    <citation type="submission" date="2020-08" db="EMBL/GenBank/DDBJ databases">
        <title>Multicomponent nature underlies the extraordinary mechanical properties of spider dragline silk.</title>
        <authorList>
            <person name="Kono N."/>
            <person name="Nakamura H."/>
            <person name="Mori M."/>
            <person name="Yoshida Y."/>
            <person name="Ohtoshi R."/>
            <person name="Malay A.D."/>
            <person name="Moran D.A.P."/>
            <person name="Tomita M."/>
            <person name="Numata K."/>
            <person name="Arakawa K."/>
        </authorList>
    </citation>
    <scope>NUCLEOTIDE SEQUENCE</scope>
</reference>